<comment type="caution">
    <text evidence="2">The sequence shown here is derived from an EMBL/GenBank/DDBJ whole genome shotgun (WGS) entry which is preliminary data.</text>
</comment>
<dbReference type="AlphaFoldDB" id="A0AAV6VX89"/>
<proteinExistence type="predicted"/>
<evidence type="ECO:0000313" key="2">
    <source>
        <dbReference type="EMBL" id="KAG8200833.1"/>
    </source>
</evidence>
<name>A0AAV6VX89_9ARAC</name>
<sequence length="89" mass="10334">MYSEHKIPVLVISALLFSVLLFSSGVESRGMDCERHCRMHRVSVGNCRCRSELFVKKSFPSESNEGSKEYLLRELIKDYFLQNEEAEDK</sequence>
<dbReference type="EMBL" id="JAFNEN010000013">
    <property type="protein sequence ID" value="KAG8200833.1"/>
    <property type="molecule type" value="Genomic_DNA"/>
</dbReference>
<keyword evidence="3" id="KW-1185">Reference proteome</keyword>
<accession>A0AAV6VX89</accession>
<protein>
    <submittedName>
        <fullName evidence="2">Uncharacterized protein</fullName>
    </submittedName>
</protein>
<gene>
    <name evidence="2" type="ORF">JTE90_006412</name>
</gene>
<keyword evidence="1" id="KW-0732">Signal</keyword>
<reference evidence="2 3" key="1">
    <citation type="journal article" date="2022" name="Nat. Ecol. Evol.">
        <title>A masculinizing supergene underlies an exaggerated male reproductive morph in a spider.</title>
        <authorList>
            <person name="Hendrickx F."/>
            <person name="De Corte Z."/>
            <person name="Sonet G."/>
            <person name="Van Belleghem S.M."/>
            <person name="Kostlbacher S."/>
            <person name="Vangestel C."/>
        </authorList>
    </citation>
    <scope>NUCLEOTIDE SEQUENCE [LARGE SCALE GENOMIC DNA]</scope>
    <source>
        <strain evidence="2">W744_W776</strain>
    </source>
</reference>
<organism evidence="2 3">
    <name type="scientific">Oedothorax gibbosus</name>
    <dbReference type="NCBI Taxonomy" id="931172"/>
    <lineage>
        <taxon>Eukaryota</taxon>
        <taxon>Metazoa</taxon>
        <taxon>Ecdysozoa</taxon>
        <taxon>Arthropoda</taxon>
        <taxon>Chelicerata</taxon>
        <taxon>Arachnida</taxon>
        <taxon>Araneae</taxon>
        <taxon>Araneomorphae</taxon>
        <taxon>Entelegynae</taxon>
        <taxon>Araneoidea</taxon>
        <taxon>Linyphiidae</taxon>
        <taxon>Erigoninae</taxon>
        <taxon>Oedothorax</taxon>
    </lineage>
</organism>
<dbReference type="Proteomes" id="UP000827092">
    <property type="component" value="Unassembled WGS sequence"/>
</dbReference>
<evidence type="ECO:0000256" key="1">
    <source>
        <dbReference type="SAM" id="SignalP"/>
    </source>
</evidence>
<evidence type="ECO:0000313" key="3">
    <source>
        <dbReference type="Proteomes" id="UP000827092"/>
    </source>
</evidence>
<feature type="signal peptide" evidence="1">
    <location>
        <begin position="1"/>
        <end position="28"/>
    </location>
</feature>
<feature type="chain" id="PRO_5044011985" evidence="1">
    <location>
        <begin position="29"/>
        <end position="89"/>
    </location>
</feature>